<organism evidence="4 5">
    <name type="scientific">Hydra vulgaris</name>
    <name type="common">Hydra</name>
    <name type="synonym">Hydra attenuata</name>
    <dbReference type="NCBI Taxonomy" id="6087"/>
    <lineage>
        <taxon>Eukaryota</taxon>
        <taxon>Metazoa</taxon>
        <taxon>Cnidaria</taxon>
        <taxon>Hydrozoa</taxon>
        <taxon>Hydroidolina</taxon>
        <taxon>Anthoathecata</taxon>
        <taxon>Aplanulata</taxon>
        <taxon>Hydridae</taxon>
        <taxon>Hydra</taxon>
    </lineage>
</organism>
<dbReference type="PROSITE" id="PS50228">
    <property type="entry name" value="SUEL_LECTIN"/>
    <property type="match status" value="1"/>
</dbReference>
<sequence>MNNWFKFYFVFILISCVKGGLFDFLKRNKRNDVEDADLAWGYWNAPVTMGVFINDNFRSEYGVEAPSKRTDTPLHPMGSGSGSGEESYLFSDSSKRNKIPKVKLIDSIKSLKSKIEEKRNKTDSMKISELTAQAAKVEIQGEDHEDTKRTISITCQGEKEWLQCPQYHLIKINSAFWGRDDSTTCSRSGIALKRNINKMCAQDESNTMIKVQNACDGENACELVASEIYFDRTDCPDIYKYLRLNWECAHSESRIKDSIEADLKKSKE</sequence>
<dbReference type="CDD" id="cd22838">
    <property type="entry name" value="Gal_Rha_Lectin_nemgal"/>
    <property type="match status" value="1"/>
</dbReference>
<feature type="region of interest" description="Disordered" evidence="1">
    <location>
        <begin position="64"/>
        <end position="92"/>
    </location>
</feature>
<evidence type="ECO:0000313" key="4">
    <source>
        <dbReference type="Proteomes" id="UP001652625"/>
    </source>
</evidence>
<protein>
    <submittedName>
        <fullName evidence="5 6">Uncharacterized protein LOC136072129</fullName>
    </submittedName>
</protein>
<keyword evidence="4" id="KW-1185">Reference proteome</keyword>
<dbReference type="RefSeq" id="XP_065676666.1">
    <property type="nucleotide sequence ID" value="XM_065820594.1"/>
</dbReference>
<dbReference type="RefSeq" id="XP_065676667.1">
    <property type="nucleotide sequence ID" value="XM_065820595.1"/>
</dbReference>
<evidence type="ECO:0000313" key="6">
    <source>
        <dbReference type="RefSeq" id="XP_065676667.1"/>
    </source>
</evidence>
<reference evidence="5 6" key="1">
    <citation type="submission" date="2025-05" db="UniProtKB">
        <authorList>
            <consortium name="RefSeq"/>
        </authorList>
    </citation>
    <scope>IDENTIFICATION</scope>
</reference>
<feature type="domain" description="SUEL-type lectin" evidence="3">
    <location>
        <begin position="154"/>
        <end position="249"/>
    </location>
</feature>
<feature type="signal peptide" evidence="2">
    <location>
        <begin position="1"/>
        <end position="19"/>
    </location>
</feature>
<accession>A0ABM4DQ07</accession>
<dbReference type="InterPro" id="IPR043159">
    <property type="entry name" value="Lectin_gal-bd_sf"/>
</dbReference>
<proteinExistence type="predicted"/>
<dbReference type="Pfam" id="PF02140">
    <property type="entry name" value="SUEL_Lectin"/>
    <property type="match status" value="1"/>
</dbReference>
<evidence type="ECO:0000256" key="1">
    <source>
        <dbReference type="SAM" id="MobiDB-lite"/>
    </source>
</evidence>
<dbReference type="GeneID" id="136072129"/>
<keyword evidence="2" id="KW-0732">Signal</keyword>
<dbReference type="Proteomes" id="UP001652625">
    <property type="component" value="Chromosome 15"/>
</dbReference>
<feature type="chain" id="PRO_5045026058" evidence="2">
    <location>
        <begin position="20"/>
        <end position="268"/>
    </location>
</feature>
<evidence type="ECO:0000313" key="5">
    <source>
        <dbReference type="RefSeq" id="XP_065676666.1"/>
    </source>
</evidence>
<name>A0ABM4DQ07_HYDVU</name>
<evidence type="ECO:0000256" key="2">
    <source>
        <dbReference type="SAM" id="SignalP"/>
    </source>
</evidence>
<evidence type="ECO:0000259" key="3">
    <source>
        <dbReference type="PROSITE" id="PS50228"/>
    </source>
</evidence>
<dbReference type="Gene3D" id="2.60.120.740">
    <property type="match status" value="1"/>
</dbReference>
<gene>
    <name evidence="5 6" type="primary">LOC136072129</name>
</gene>
<dbReference type="PANTHER" id="PTHR46780">
    <property type="entry name" value="PROTEIN EVA-1"/>
    <property type="match status" value="1"/>
</dbReference>
<dbReference type="InterPro" id="IPR000922">
    <property type="entry name" value="Lectin_gal-bd_dom"/>
</dbReference>